<evidence type="ECO:0000256" key="4">
    <source>
        <dbReference type="ARBA" id="ARBA00022728"/>
    </source>
</evidence>
<keyword evidence="2" id="KW-0507">mRNA processing</keyword>
<sequence>MSERKVLQKYYPPDFDPNDISRRRGPKPTGPRIQTVRLMAPFSMKCLSCGEYIYKGRKFNSRKEIRPDEKYLGIQILFFHIKCTRCSAEITFRTDPRNTDYAMVKGAMRSFEPWRNRELAEESVEERLDRLEREEAEAAGEEEKNAMEDLEAKNADARREMAAADALDEIRQRNARIHRSEKEGTDYADTIIRAEDSERERQDREDEEAARRAFAAAAKRQGNSASDGSGELEETTAESAEFSASRDGEMATEKATSSLETSTASAAAASSSMPPPPPPASFKRVVKKKKDHSALLGIKKKPSLV</sequence>
<evidence type="ECO:0000313" key="11">
    <source>
        <dbReference type="EMBL" id="KAK4060046.1"/>
    </source>
</evidence>
<accession>A0AAE1I529</accession>
<dbReference type="EMBL" id="JAWRVG010000092">
    <property type="protein sequence ID" value="KAK4060046.1"/>
    <property type="molecule type" value="Genomic_DNA"/>
</dbReference>
<dbReference type="HAMAP" id="MF_03226">
    <property type="entry name" value="YJU2"/>
    <property type="match status" value="1"/>
</dbReference>
<organism evidence="11 12">
    <name type="scientific">Trichoderma aggressivum f. europaeum</name>
    <dbReference type="NCBI Taxonomy" id="173218"/>
    <lineage>
        <taxon>Eukaryota</taxon>
        <taxon>Fungi</taxon>
        <taxon>Dikarya</taxon>
        <taxon>Ascomycota</taxon>
        <taxon>Pezizomycotina</taxon>
        <taxon>Sordariomycetes</taxon>
        <taxon>Hypocreomycetidae</taxon>
        <taxon>Hypocreales</taxon>
        <taxon>Hypocreaceae</taxon>
        <taxon>Trichoderma</taxon>
    </lineage>
</organism>
<comment type="subunit">
    <text evidence="8">Component of the spliceosome. Present in the activated B complex, the catalytically activated B* complex which catalyzes the branching, the catalytic step 1 C complex catalyzing the exon ligation, and the postcatalytic P complex containing the ligated exons (mRNA) and the excised lariat intron.</text>
</comment>
<reference evidence="11" key="1">
    <citation type="submission" date="2023-11" db="EMBL/GenBank/DDBJ databases">
        <title>The genome sequences of three competitors of mushroom-forming fungi.</title>
        <authorList>
            <person name="Beijen E."/>
            <person name="Ohm R.A."/>
        </authorList>
    </citation>
    <scope>NUCLEOTIDE SEQUENCE</scope>
    <source>
        <strain evidence="11">CBS 100526</strain>
    </source>
</reference>
<keyword evidence="7 8" id="KW-0539">Nucleus</keyword>
<keyword evidence="12" id="KW-1185">Reference proteome</keyword>
<feature type="compositionally biased region" description="Basic and acidic residues" evidence="10">
    <location>
        <begin position="175"/>
        <end position="185"/>
    </location>
</feature>
<comment type="subcellular location">
    <subcellularLocation>
        <location evidence="1 8">Nucleus</location>
    </subcellularLocation>
</comment>
<dbReference type="GeneID" id="87914921"/>
<evidence type="ECO:0000256" key="8">
    <source>
        <dbReference type="HAMAP-Rule" id="MF_03226"/>
    </source>
</evidence>
<evidence type="ECO:0000256" key="7">
    <source>
        <dbReference type="ARBA" id="ARBA00023242"/>
    </source>
</evidence>
<keyword evidence="4 8" id="KW-0747">Spliceosome</keyword>
<feature type="binding site" evidence="8">
    <location>
        <position position="46"/>
    </location>
    <ligand>
        <name>Zn(2+)</name>
        <dbReference type="ChEBI" id="CHEBI:29105"/>
    </ligand>
</feature>
<evidence type="ECO:0000256" key="10">
    <source>
        <dbReference type="SAM" id="MobiDB-lite"/>
    </source>
</evidence>
<protein>
    <recommendedName>
        <fullName evidence="8">Splicing factor YJU2</fullName>
    </recommendedName>
</protein>
<feature type="region of interest" description="Disordered" evidence="10">
    <location>
        <begin position="175"/>
        <end position="305"/>
    </location>
</feature>
<dbReference type="InterPro" id="IPR007590">
    <property type="entry name" value="Saf4/Yju2"/>
</dbReference>
<dbReference type="GO" id="GO:0071006">
    <property type="term" value="C:U2-type catalytic step 1 spliceosome"/>
    <property type="evidence" value="ECO:0007669"/>
    <property type="project" value="UniProtKB-UniRule"/>
</dbReference>
<dbReference type="Proteomes" id="UP001273209">
    <property type="component" value="Unassembled WGS sequence"/>
</dbReference>
<keyword evidence="5 8" id="KW-0862">Zinc</keyword>
<feature type="binding site" evidence="8">
    <location>
        <position position="49"/>
    </location>
    <ligand>
        <name>Zn(2+)</name>
        <dbReference type="ChEBI" id="CHEBI:29105"/>
    </ligand>
</feature>
<evidence type="ECO:0000256" key="5">
    <source>
        <dbReference type="ARBA" id="ARBA00022833"/>
    </source>
</evidence>
<feature type="binding site" evidence="8">
    <location>
        <position position="83"/>
    </location>
    <ligand>
        <name>Zn(2+)</name>
        <dbReference type="ChEBI" id="CHEBI:29105"/>
    </ligand>
</feature>
<gene>
    <name evidence="11" type="ORF">Triagg1_10895</name>
</gene>
<comment type="similarity">
    <text evidence="8">Belongs to the CWC16 family. YJU2 subfamily.</text>
</comment>
<evidence type="ECO:0000256" key="6">
    <source>
        <dbReference type="ARBA" id="ARBA00023187"/>
    </source>
</evidence>
<feature type="coiled-coil region" evidence="9">
    <location>
        <begin position="117"/>
        <end position="167"/>
    </location>
</feature>
<name>A0AAE1I529_9HYPO</name>
<evidence type="ECO:0000256" key="3">
    <source>
        <dbReference type="ARBA" id="ARBA00022723"/>
    </source>
</evidence>
<feature type="compositionally biased region" description="Low complexity" evidence="10">
    <location>
        <begin position="253"/>
        <end position="272"/>
    </location>
</feature>
<evidence type="ECO:0000256" key="1">
    <source>
        <dbReference type="ARBA" id="ARBA00004123"/>
    </source>
</evidence>
<feature type="binding site" evidence="8">
    <location>
        <position position="86"/>
    </location>
    <ligand>
        <name>Zn(2+)</name>
        <dbReference type="ChEBI" id="CHEBI:29105"/>
    </ligand>
</feature>
<feature type="region of interest" description="Disordered" evidence="10">
    <location>
        <begin position="1"/>
        <end position="30"/>
    </location>
</feature>
<dbReference type="GO" id="GO:0046872">
    <property type="term" value="F:metal ion binding"/>
    <property type="evidence" value="ECO:0007669"/>
    <property type="project" value="UniProtKB-KW"/>
</dbReference>
<dbReference type="PANTHER" id="PTHR12111">
    <property type="entry name" value="SPLICING FACTOR YJU2"/>
    <property type="match status" value="1"/>
</dbReference>
<dbReference type="RefSeq" id="XP_062750149.1">
    <property type="nucleotide sequence ID" value="XM_062895016.1"/>
</dbReference>
<keyword evidence="9" id="KW-0175">Coiled coil</keyword>
<evidence type="ECO:0000256" key="2">
    <source>
        <dbReference type="ARBA" id="ARBA00022664"/>
    </source>
</evidence>
<proteinExistence type="inferred from homology"/>
<comment type="function">
    <text evidence="8">Part of the spliceosome which catalyzes two sequential transesterification reactions, first the excision of the non-coding intron from pre-mRNA and then the ligation of the coding exons to form the mature mRNA. Plays a role in stabilizing the structure of the spliceosome catalytic core and docking of the branch helix into the active site, producing 5'-exon and lariat intron-3'-intermediates.</text>
</comment>
<keyword evidence="3 8" id="KW-0479">Metal-binding</keyword>
<dbReference type="Pfam" id="PF04502">
    <property type="entry name" value="Saf4_Yju2"/>
    <property type="match status" value="1"/>
</dbReference>
<comment type="caution">
    <text evidence="11">The sequence shown here is derived from an EMBL/GenBank/DDBJ whole genome shotgun (WGS) entry which is preliminary data.</text>
</comment>
<dbReference type="GO" id="GO:0000349">
    <property type="term" value="P:generation of catalytic spliceosome for first transesterification step"/>
    <property type="evidence" value="ECO:0007669"/>
    <property type="project" value="UniProtKB-UniRule"/>
</dbReference>
<keyword evidence="6" id="KW-0508">mRNA splicing</keyword>
<evidence type="ECO:0000313" key="12">
    <source>
        <dbReference type="Proteomes" id="UP001273209"/>
    </source>
</evidence>
<evidence type="ECO:0000256" key="9">
    <source>
        <dbReference type="SAM" id="Coils"/>
    </source>
</evidence>
<dbReference type="InterPro" id="IPR043701">
    <property type="entry name" value="Yju2"/>
</dbReference>
<feature type="compositionally biased region" description="Basic and acidic residues" evidence="10">
    <location>
        <begin position="192"/>
        <end position="204"/>
    </location>
</feature>
<dbReference type="AlphaFoldDB" id="A0AAE1I529"/>
<dbReference type="PANTHER" id="PTHR12111:SF1">
    <property type="entry name" value="SPLICING FACTOR YJU2"/>
    <property type="match status" value="1"/>
</dbReference>